<evidence type="ECO:0000256" key="1">
    <source>
        <dbReference type="SAM" id="Phobius"/>
    </source>
</evidence>
<sequence>MSLIQSRMSMERALLWAKVVTFVGAFFALGNFVYYSTTLRGWDLWSIGLSGFLQLWGSTACSSGERQRKD</sequence>
<evidence type="ECO:0000313" key="2">
    <source>
        <dbReference type="EMBL" id="MBA8817080.1"/>
    </source>
</evidence>
<proteinExistence type="predicted"/>
<dbReference type="Proteomes" id="UP000526083">
    <property type="component" value="Unassembled WGS sequence"/>
</dbReference>
<name>A0A7W3PLZ6_9MICO</name>
<keyword evidence="1" id="KW-0472">Membrane</keyword>
<accession>A0A7W3PLZ6</accession>
<organism evidence="2 3">
    <name type="scientific">Microbacterium halimionae</name>
    <dbReference type="NCBI Taxonomy" id="1526413"/>
    <lineage>
        <taxon>Bacteria</taxon>
        <taxon>Bacillati</taxon>
        <taxon>Actinomycetota</taxon>
        <taxon>Actinomycetes</taxon>
        <taxon>Micrococcales</taxon>
        <taxon>Microbacteriaceae</taxon>
        <taxon>Microbacterium</taxon>
    </lineage>
</organism>
<dbReference type="EMBL" id="JACGWY010000004">
    <property type="protein sequence ID" value="MBA8817080.1"/>
    <property type="molecule type" value="Genomic_DNA"/>
</dbReference>
<keyword evidence="1" id="KW-1133">Transmembrane helix</keyword>
<comment type="caution">
    <text evidence="2">The sequence shown here is derived from an EMBL/GenBank/DDBJ whole genome shotgun (WGS) entry which is preliminary data.</text>
</comment>
<evidence type="ECO:0000313" key="3">
    <source>
        <dbReference type="Proteomes" id="UP000526083"/>
    </source>
</evidence>
<protein>
    <submittedName>
        <fullName evidence="2">Uncharacterized protein</fullName>
    </submittedName>
</protein>
<gene>
    <name evidence="2" type="ORF">FHX48_002174</name>
</gene>
<dbReference type="AlphaFoldDB" id="A0A7W3PLZ6"/>
<keyword evidence="3" id="KW-1185">Reference proteome</keyword>
<feature type="transmembrane region" description="Helical" evidence="1">
    <location>
        <begin position="12"/>
        <end position="36"/>
    </location>
</feature>
<keyword evidence="1" id="KW-0812">Transmembrane</keyword>
<reference evidence="2 3" key="1">
    <citation type="submission" date="2020-07" db="EMBL/GenBank/DDBJ databases">
        <title>Sequencing the genomes of 1000 actinobacteria strains.</title>
        <authorList>
            <person name="Klenk H.-P."/>
        </authorList>
    </citation>
    <scope>NUCLEOTIDE SEQUENCE [LARGE SCALE GENOMIC DNA]</scope>
    <source>
        <strain evidence="2 3">DSM 27576</strain>
    </source>
</reference>